<name>A0A192A495_9RALS</name>
<dbReference type="PANTHER" id="PTHR12128">
    <property type="entry name" value="DIHYDRODIPICOLINATE SYNTHASE"/>
    <property type="match status" value="1"/>
</dbReference>
<keyword evidence="1 2" id="KW-0456">Lyase</keyword>
<dbReference type="PIRSF" id="PIRSF001365">
    <property type="entry name" value="DHDPS"/>
    <property type="match status" value="1"/>
</dbReference>
<evidence type="ECO:0000256" key="1">
    <source>
        <dbReference type="ARBA" id="ARBA00023239"/>
    </source>
</evidence>
<dbReference type="PRINTS" id="PR00146">
    <property type="entry name" value="DHPICSNTHASE"/>
</dbReference>
<dbReference type="GeneID" id="61528689"/>
<dbReference type="Pfam" id="PF00701">
    <property type="entry name" value="DHDPS"/>
    <property type="match status" value="1"/>
</dbReference>
<dbReference type="EMBL" id="CP016023">
    <property type="protein sequence ID" value="ANJ75173.1"/>
    <property type="molecule type" value="Genomic_DNA"/>
</dbReference>
<dbReference type="AlphaFoldDB" id="A0A192A495"/>
<dbReference type="InterPro" id="IPR002220">
    <property type="entry name" value="DapA-like"/>
</dbReference>
<reference evidence="4" key="1">
    <citation type="submission" date="2016-06" db="EMBL/GenBank/DDBJ databases">
        <authorList>
            <person name="Xu Y."/>
            <person name="Nagy A."/>
            <person name="Yan X."/>
            <person name="Kim S.W."/>
            <person name="Haley B."/>
            <person name="Liu N.T."/>
            <person name="Nou X."/>
        </authorList>
    </citation>
    <scope>NUCLEOTIDE SEQUENCE [LARGE SCALE GENOMIC DNA]</scope>
    <source>
        <strain evidence="4">ATCC 49129</strain>
    </source>
</reference>
<dbReference type="Proteomes" id="UP000078572">
    <property type="component" value="Chromosome 2"/>
</dbReference>
<dbReference type="PANTHER" id="PTHR12128:SF67">
    <property type="entry name" value="BLR3884 PROTEIN"/>
    <property type="match status" value="1"/>
</dbReference>
<dbReference type="GO" id="GO:0008840">
    <property type="term" value="F:4-hydroxy-tetrahydrodipicolinate synthase activity"/>
    <property type="evidence" value="ECO:0007669"/>
    <property type="project" value="TreeGrafter"/>
</dbReference>
<keyword evidence="4" id="KW-1185">Reference proteome</keyword>
<dbReference type="OrthoDB" id="9816489at2"/>
<accession>A0A192A495</accession>
<dbReference type="SMART" id="SM01130">
    <property type="entry name" value="DHDPS"/>
    <property type="match status" value="1"/>
</dbReference>
<dbReference type="STRING" id="190721.ACS15_4694"/>
<gene>
    <name evidence="3" type="ORF">A9Y76_21860</name>
</gene>
<dbReference type="SUPFAM" id="SSF51569">
    <property type="entry name" value="Aldolase"/>
    <property type="match status" value="1"/>
</dbReference>
<proteinExistence type="inferred from homology"/>
<evidence type="ECO:0000313" key="3">
    <source>
        <dbReference type="EMBL" id="ANJ75173.1"/>
    </source>
</evidence>
<organism evidence="3 4">
    <name type="scientific">Ralstonia insidiosa</name>
    <dbReference type="NCBI Taxonomy" id="190721"/>
    <lineage>
        <taxon>Bacteria</taxon>
        <taxon>Pseudomonadati</taxon>
        <taxon>Pseudomonadota</taxon>
        <taxon>Betaproteobacteria</taxon>
        <taxon>Burkholderiales</taxon>
        <taxon>Burkholderiaceae</taxon>
        <taxon>Ralstonia</taxon>
    </lineage>
</organism>
<dbReference type="CDD" id="cd00408">
    <property type="entry name" value="DHDPS-like"/>
    <property type="match status" value="1"/>
</dbReference>
<evidence type="ECO:0000256" key="2">
    <source>
        <dbReference type="PIRNR" id="PIRNR001365"/>
    </source>
</evidence>
<comment type="similarity">
    <text evidence="2">Belongs to the DapA family.</text>
</comment>
<dbReference type="InterPro" id="IPR013785">
    <property type="entry name" value="Aldolase_TIM"/>
</dbReference>
<evidence type="ECO:0000313" key="4">
    <source>
        <dbReference type="Proteomes" id="UP000078572"/>
    </source>
</evidence>
<sequence length="307" mass="32456">MSAFGKPRVFVPVVTPFRSDLSVDTPRFVAFCRWLVGQGAGLAVFGTNSEANSLSLAERRAVLDAVFAADIDRAQLLPGAGACALTEAIELTRHAVAGRCAGVLMLPPFYYQGVSDDGLFAYYSEVIQAVGSDALRVLLYHIPQFTGVPISHALIERLIAAYPNTVVGIKDSSGDWANTEAMLKRFPGFAVFPASEALLGKALPLGAAGCISATANLQPHAIARLLAATTAEDRAVWEAKVTGLRTVVQALPMIPALKAVVGHHMQHAGWSRVRPPLTAFNAEQANALLAQLDALGFSMPPVDQVAA</sequence>
<dbReference type="RefSeq" id="WP_064807566.1">
    <property type="nucleotide sequence ID" value="NZ_CP016023.1"/>
</dbReference>
<protein>
    <submittedName>
        <fullName evidence="3">Dihydrodipicolinate synthase family protein</fullName>
    </submittedName>
</protein>
<dbReference type="Gene3D" id="3.20.20.70">
    <property type="entry name" value="Aldolase class I"/>
    <property type="match status" value="1"/>
</dbReference>